<dbReference type="Proteomes" id="UP000177187">
    <property type="component" value="Unassembled WGS sequence"/>
</dbReference>
<dbReference type="STRING" id="1817816.A2Y64_09380"/>
<protein>
    <submittedName>
        <fullName evidence="1">Uncharacterized protein</fullName>
    </submittedName>
</protein>
<accession>A0A1F5FG05</accession>
<organism evidence="1 2">
    <name type="scientific">Candidatus Coatesbacteria bacterium RBG_13_66_14</name>
    <dbReference type="NCBI Taxonomy" id="1817816"/>
    <lineage>
        <taxon>Bacteria</taxon>
        <taxon>Candidatus Coatesiibacteriota</taxon>
    </lineage>
</organism>
<dbReference type="AlphaFoldDB" id="A0A1F5FG05"/>
<comment type="caution">
    <text evidence="1">The sequence shown here is derived from an EMBL/GenBank/DDBJ whole genome shotgun (WGS) entry which is preliminary data.</text>
</comment>
<dbReference type="EMBL" id="MFAF01000034">
    <property type="protein sequence ID" value="OGD78482.1"/>
    <property type="molecule type" value="Genomic_DNA"/>
</dbReference>
<reference evidence="1 2" key="1">
    <citation type="journal article" date="2016" name="Nat. Commun.">
        <title>Thousands of microbial genomes shed light on interconnected biogeochemical processes in an aquifer system.</title>
        <authorList>
            <person name="Anantharaman K."/>
            <person name="Brown C.T."/>
            <person name="Hug L.A."/>
            <person name="Sharon I."/>
            <person name="Castelle C.J."/>
            <person name="Probst A.J."/>
            <person name="Thomas B.C."/>
            <person name="Singh A."/>
            <person name="Wilkins M.J."/>
            <person name="Karaoz U."/>
            <person name="Brodie E.L."/>
            <person name="Williams K.H."/>
            <person name="Hubbard S.S."/>
            <person name="Banfield J.F."/>
        </authorList>
    </citation>
    <scope>NUCLEOTIDE SEQUENCE [LARGE SCALE GENOMIC DNA]</scope>
</reference>
<evidence type="ECO:0000313" key="1">
    <source>
        <dbReference type="EMBL" id="OGD78482.1"/>
    </source>
</evidence>
<proteinExistence type="predicted"/>
<sequence length="157" mass="17066">MVDLARHHSMVVGALAAGLFSGARVTYDPGLLHRLAELPTAGLVSISPQRVELLEGSRALVELEVTLSLARLGDEETVWDLTSRCASLWRLLNRAAEDGLPYVYTHGESEISGHTAEEWLSLEGLAARYWRTSLATPPRPAYQHATVEAALAVVAPR</sequence>
<gene>
    <name evidence="1" type="ORF">A2Y64_09380</name>
</gene>
<evidence type="ECO:0000313" key="2">
    <source>
        <dbReference type="Proteomes" id="UP000177187"/>
    </source>
</evidence>
<name>A0A1F5FG05_9BACT</name>